<comment type="caution">
    <text evidence="1">The sequence shown here is derived from an EMBL/GenBank/DDBJ whole genome shotgun (WGS) entry which is preliminary data.</text>
</comment>
<evidence type="ECO:0000313" key="2">
    <source>
        <dbReference type="Proteomes" id="UP000886653"/>
    </source>
</evidence>
<keyword evidence="2" id="KW-1185">Reference proteome</keyword>
<feature type="non-terminal residue" evidence="1">
    <location>
        <position position="1"/>
    </location>
</feature>
<feature type="non-terminal residue" evidence="1">
    <location>
        <position position="216"/>
    </location>
</feature>
<dbReference type="Proteomes" id="UP000886653">
    <property type="component" value="Unassembled WGS sequence"/>
</dbReference>
<evidence type="ECO:0000313" key="1">
    <source>
        <dbReference type="EMBL" id="KAG0141964.1"/>
    </source>
</evidence>
<gene>
    <name evidence="1" type="ORF">CROQUDRAFT_25334</name>
</gene>
<proteinExistence type="predicted"/>
<dbReference type="AlphaFoldDB" id="A0A9P6ND32"/>
<dbReference type="EMBL" id="MU167364">
    <property type="protein sequence ID" value="KAG0141964.1"/>
    <property type="molecule type" value="Genomic_DNA"/>
</dbReference>
<accession>A0A9P6ND32</accession>
<protein>
    <submittedName>
        <fullName evidence="1">Uncharacterized protein</fullName>
    </submittedName>
</protein>
<reference evidence="1" key="1">
    <citation type="submission" date="2013-11" db="EMBL/GenBank/DDBJ databases">
        <title>Genome sequence of the fusiform rust pathogen reveals effectors for host alternation and coevolution with pine.</title>
        <authorList>
            <consortium name="DOE Joint Genome Institute"/>
            <person name="Smith K."/>
            <person name="Pendleton A."/>
            <person name="Kubisiak T."/>
            <person name="Anderson C."/>
            <person name="Salamov A."/>
            <person name="Aerts A."/>
            <person name="Riley R."/>
            <person name="Clum A."/>
            <person name="Lindquist E."/>
            <person name="Ence D."/>
            <person name="Campbell M."/>
            <person name="Kronenberg Z."/>
            <person name="Feau N."/>
            <person name="Dhillon B."/>
            <person name="Hamelin R."/>
            <person name="Burleigh J."/>
            <person name="Smith J."/>
            <person name="Yandell M."/>
            <person name="Nelson C."/>
            <person name="Grigoriev I."/>
            <person name="Davis J."/>
        </authorList>
    </citation>
    <scope>NUCLEOTIDE SEQUENCE</scope>
    <source>
        <strain evidence="1">G11</strain>
    </source>
</reference>
<organism evidence="1 2">
    <name type="scientific">Cronartium quercuum f. sp. fusiforme G11</name>
    <dbReference type="NCBI Taxonomy" id="708437"/>
    <lineage>
        <taxon>Eukaryota</taxon>
        <taxon>Fungi</taxon>
        <taxon>Dikarya</taxon>
        <taxon>Basidiomycota</taxon>
        <taxon>Pucciniomycotina</taxon>
        <taxon>Pucciniomycetes</taxon>
        <taxon>Pucciniales</taxon>
        <taxon>Coleosporiaceae</taxon>
        <taxon>Cronartium</taxon>
    </lineage>
</organism>
<name>A0A9P6ND32_9BASI</name>
<sequence>LAFSLFVDWFNPLGNKTSGRQVSIGVFRMFCLNLPPSSHYQMKHTFLAGMVPAPNQPDMTTISTAKIFCSHVLRPLINQLLVLNCGILIKTHRHPEGRKVIVRLAGLSGDIVANHKVAGFTSHSGTYFCSWCTCKKEDMPNMVPGCLRTRQDVLAAAHDWKDSETLTQRTKKLKKTGVRWSELNSLPYWDPAKNVILGVMHNWFEGILANHFRYRW</sequence>
<dbReference type="OrthoDB" id="3039677at2759"/>